<dbReference type="EMBL" id="RYFG02000112">
    <property type="protein sequence ID" value="TRW91421.1"/>
    <property type="molecule type" value="Genomic_DNA"/>
</dbReference>
<keyword evidence="5" id="KW-0808">Transferase</keyword>
<evidence type="ECO:0000256" key="1">
    <source>
        <dbReference type="ARBA" id="ARBA00000085"/>
    </source>
</evidence>
<evidence type="ECO:0000256" key="9">
    <source>
        <dbReference type="ARBA" id="ARBA00023136"/>
    </source>
</evidence>
<evidence type="ECO:0000259" key="12">
    <source>
        <dbReference type="PROSITE" id="PS50112"/>
    </source>
</evidence>
<reference evidence="15 16" key="1">
    <citation type="journal article" date="2019" name="Antonie Van Leeuwenhoek">
        <title>Description of 'Ca. Methylobacter oryzae' KRF1, a novel species from the environmentally important Methylobacter clade 2.</title>
        <authorList>
            <person name="Khatri K."/>
            <person name="Mohite J.A."/>
            <person name="Pandit P.S."/>
            <person name="Bahulikar R."/>
            <person name="Rahalkar M.C."/>
        </authorList>
    </citation>
    <scope>NUCLEOTIDE SEQUENCE [LARGE SCALE GENOMIC DNA]</scope>
    <source>
        <strain evidence="15 16">KRF1</strain>
    </source>
</reference>
<sequence length="716" mass="81368">MKYYLRSVLPWLSLLVGLLGTGLAAYSIKLDTERNEYRHFAIQCDEIRLTVESRLDAHKQTLLSAAAMFDASEGVTREEWRRFVARLRSDEHFNGIQGLGFSVWIPAEQLAAHQARLRAEGFPDYTVRPDGQRDNYTAIVFLEPFSGPNLRAFGYDMYSEPIRRAAMEQARDENKATLSAKVTLVQETDKDKQAGTLMYVPVYRKGLPGDTVEQHRAALLGWVYSPFRMGDLLDKLVSNHEGGTKVHVRMRVYDGSTTQAENMLYDSAETSSVATDNSLPTVEIATDFNGRIWTLQFERIAGTQSSIDYSKMRIILGAGVVTSLLLFFLLRSYLNMSANAAKMAYQLTAQLRESEQRFRLMADSAPVLIWLSGTDRLCYYFNKVWLEFTGRTLEQEQGNGWADGVHPDDYQRCLDTYVRAFDRRIGFSMEYRLLRHDGEYRWLIDTGVPRYADDDTFLGYIGSCFDITERKQVENKLARAHAELQQFTHIAAHHLQEPARRLVSFVQRLRTHMPTEQLNDDIALSLHFIEQSAVRQRALVRDIQLYLAADQPRSKTESIAVAEVISNLLERRAPLIRETGAQVDYNGVCPVYFDLPRLKDIFSILLDNALCYRHPERVPHIRIHSESRAGRALYCVEDNGIGIPAEYQDRVFGVFERLQVHDEQDSTGIGLAIVRRIIESGGGSVILQDTPGGGITVVFDLPESKLSVLDNQALKH</sequence>
<dbReference type="PROSITE" id="PS50109">
    <property type="entry name" value="HIS_KIN"/>
    <property type="match status" value="1"/>
</dbReference>
<organism evidence="15 16">
    <name type="scientific">Candidatus Methylobacter oryzae</name>
    <dbReference type="NCBI Taxonomy" id="2497749"/>
    <lineage>
        <taxon>Bacteria</taxon>
        <taxon>Pseudomonadati</taxon>
        <taxon>Pseudomonadota</taxon>
        <taxon>Gammaproteobacteria</taxon>
        <taxon>Methylococcales</taxon>
        <taxon>Methylococcaceae</taxon>
        <taxon>Methylobacter</taxon>
    </lineage>
</organism>
<dbReference type="PANTHER" id="PTHR43304">
    <property type="entry name" value="PHYTOCHROME-LIKE PROTEIN CPH1"/>
    <property type="match status" value="1"/>
</dbReference>
<dbReference type="InterPro" id="IPR052162">
    <property type="entry name" value="Sensor_kinase/Photoreceptor"/>
</dbReference>
<dbReference type="SUPFAM" id="SSF47384">
    <property type="entry name" value="Homodimeric domain of signal transducing histidine kinase"/>
    <property type="match status" value="1"/>
</dbReference>
<evidence type="ECO:0000256" key="2">
    <source>
        <dbReference type="ARBA" id="ARBA00004370"/>
    </source>
</evidence>
<dbReference type="PROSITE" id="PS50113">
    <property type="entry name" value="PAC"/>
    <property type="match status" value="1"/>
</dbReference>
<keyword evidence="9 10" id="KW-0472">Membrane</keyword>
<dbReference type="Pfam" id="PF02518">
    <property type="entry name" value="HATPase_c"/>
    <property type="match status" value="1"/>
</dbReference>
<keyword evidence="7" id="KW-0418">Kinase</keyword>
<keyword evidence="4" id="KW-0597">Phosphoprotein</keyword>
<dbReference type="SUPFAM" id="SSF55874">
    <property type="entry name" value="ATPase domain of HSP90 chaperone/DNA topoisomerase II/histidine kinase"/>
    <property type="match status" value="1"/>
</dbReference>
<dbReference type="InterPro" id="IPR036890">
    <property type="entry name" value="HATPase_C_sf"/>
</dbReference>
<dbReference type="CDD" id="cd00130">
    <property type="entry name" value="PAS"/>
    <property type="match status" value="1"/>
</dbReference>
<dbReference type="InterPro" id="IPR013655">
    <property type="entry name" value="PAS_fold_3"/>
</dbReference>
<evidence type="ECO:0000256" key="3">
    <source>
        <dbReference type="ARBA" id="ARBA00012438"/>
    </source>
</evidence>
<dbReference type="PANTHER" id="PTHR43304:SF1">
    <property type="entry name" value="PAC DOMAIN-CONTAINING PROTEIN"/>
    <property type="match status" value="1"/>
</dbReference>
<dbReference type="SMART" id="SM00086">
    <property type="entry name" value="PAC"/>
    <property type="match status" value="1"/>
</dbReference>
<dbReference type="RefSeq" id="WP_127028108.1">
    <property type="nucleotide sequence ID" value="NZ_RYFG02000112.1"/>
</dbReference>
<protein>
    <recommendedName>
        <fullName evidence="3">histidine kinase</fullName>
        <ecNumber evidence="3">2.7.13.3</ecNumber>
    </recommendedName>
</protein>
<feature type="domain" description="PAS" evidence="12">
    <location>
        <begin position="354"/>
        <end position="424"/>
    </location>
</feature>
<evidence type="ECO:0000313" key="15">
    <source>
        <dbReference type="EMBL" id="TRW91421.1"/>
    </source>
</evidence>
<dbReference type="InterPro" id="IPR005467">
    <property type="entry name" value="His_kinase_dom"/>
</dbReference>
<feature type="domain" description="CHASE" evidence="14">
    <location>
        <begin position="71"/>
        <end position="296"/>
    </location>
</feature>
<dbReference type="EC" id="2.7.13.3" evidence="3"/>
<feature type="domain" description="Histidine kinase" evidence="11">
    <location>
        <begin position="490"/>
        <end position="705"/>
    </location>
</feature>
<evidence type="ECO:0000313" key="16">
    <source>
        <dbReference type="Proteomes" id="UP000733744"/>
    </source>
</evidence>
<dbReference type="SMART" id="SM00091">
    <property type="entry name" value="PAS"/>
    <property type="match status" value="1"/>
</dbReference>
<dbReference type="InterPro" id="IPR000014">
    <property type="entry name" value="PAS"/>
</dbReference>
<dbReference type="InterPro" id="IPR035965">
    <property type="entry name" value="PAS-like_dom_sf"/>
</dbReference>
<evidence type="ECO:0000256" key="7">
    <source>
        <dbReference type="ARBA" id="ARBA00022777"/>
    </source>
</evidence>
<keyword evidence="6 10" id="KW-0812">Transmembrane</keyword>
<dbReference type="NCBIfam" id="TIGR00229">
    <property type="entry name" value="sensory_box"/>
    <property type="match status" value="1"/>
</dbReference>
<evidence type="ECO:0000256" key="10">
    <source>
        <dbReference type="SAM" id="Phobius"/>
    </source>
</evidence>
<dbReference type="InterPro" id="IPR003594">
    <property type="entry name" value="HATPase_dom"/>
</dbReference>
<dbReference type="InterPro" id="IPR042240">
    <property type="entry name" value="CHASE_sf"/>
</dbReference>
<dbReference type="SUPFAM" id="SSF55785">
    <property type="entry name" value="PYP-like sensor domain (PAS domain)"/>
    <property type="match status" value="1"/>
</dbReference>
<dbReference type="Pfam" id="PF03924">
    <property type="entry name" value="CHASE"/>
    <property type="match status" value="1"/>
</dbReference>
<evidence type="ECO:0000256" key="4">
    <source>
        <dbReference type="ARBA" id="ARBA00022553"/>
    </source>
</evidence>
<dbReference type="InterPro" id="IPR006189">
    <property type="entry name" value="CHASE_dom"/>
</dbReference>
<dbReference type="Gene3D" id="3.30.450.350">
    <property type="entry name" value="CHASE domain"/>
    <property type="match status" value="1"/>
</dbReference>
<dbReference type="Gene3D" id="3.30.450.20">
    <property type="entry name" value="PAS domain"/>
    <property type="match status" value="1"/>
</dbReference>
<dbReference type="Proteomes" id="UP000733744">
    <property type="component" value="Unassembled WGS sequence"/>
</dbReference>
<feature type="domain" description="PAC" evidence="13">
    <location>
        <begin position="427"/>
        <end position="479"/>
    </location>
</feature>
<gene>
    <name evidence="15" type="ORF">EKO24_016930</name>
</gene>
<feature type="transmembrane region" description="Helical" evidence="10">
    <location>
        <begin position="314"/>
        <end position="334"/>
    </location>
</feature>
<dbReference type="Gene3D" id="3.30.565.10">
    <property type="entry name" value="Histidine kinase-like ATPase, C-terminal domain"/>
    <property type="match status" value="1"/>
</dbReference>
<dbReference type="InterPro" id="IPR001610">
    <property type="entry name" value="PAC"/>
</dbReference>
<dbReference type="PRINTS" id="PR00344">
    <property type="entry name" value="BCTRLSENSOR"/>
</dbReference>
<evidence type="ECO:0000259" key="13">
    <source>
        <dbReference type="PROSITE" id="PS50113"/>
    </source>
</evidence>
<accession>A0ABY3C7J1</accession>
<dbReference type="InterPro" id="IPR036097">
    <property type="entry name" value="HisK_dim/P_sf"/>
</dbReference>
<evidence type="ECO:0000259" key="14">
    <source>
        <dbReference type="PROSITE" id="PS50839"/>
    </source>
</evidence>
<keyword evidence="16" id="KW-1185">Reference proteome</keyword>
<name>A0ABY3C7J1_9GAMM</name>
<dbReference type="Pfam" id="PF08447">
    <property type="entry name" value="PAS_3"/>
    <property type="match status" value="1"/>
</dbReference>
<dbReference type="SMART" id="SM00387">
    <property type="entry name" value="HATPase_c"/>
    <property type="match status" value="1"/>
</dbReference>
<keyword evidence="8 10" id="KW-1133">Transmembrane helix</keyword>
<dbReference type="InterPro" id="IPR004358">
    <property type="entry name" value="Sig_transdc_His_kin-like_C"/>
</dbReference>
<comment type="caution">
    <text evidence="15">The sequence shown here is derived from an EMBL/GenBank/DDBJ whole genome shotgun (WGS) entry which is preliminary data.</text>
</comment>
<evidence type="ECO:0000256" key="8">
    <source>
        <dbReference type="ARBA" id="ARBA00022989"/>
    </source>
</evidence>
<comment type="subcellular location">
    <subcellularLocation>
        <location evidence="2">Membrane</location>
    </subcellularLocation>
</comment>
<dbReference type="SMART" id="SM01079">
    <property type="entry name" value="CHASE"/>
    <property type="match status" value="1"/>
</dbReference>
<comment type="catalytic activity">
    <reaction evidence="1">
        <text>ATP + protein L-histidine = ADP + protein N-phospho-L-histidine.</text>
        <dbReference type="EC" id="2.7.13.3"/>
    </reaction>
</comment>
<dbReference type="PROSITE" id="PS50112">
    <property type="entry name" value="PAS"/>
    <property type="match status" value="1"/>
</dbReference>
<dbReference type="InterPro" id="IPR000700">
    <property type="entry name" value="PAS-assoc_C"/>
</dbReference>
<evidence type="ECO:0000259" key="11">
    <source>
        <dbReference type="PROSITE" id="PS50109"/>
    </source>
</evidence>
<proteinExistence type="predicted"/>
<dbReference type="PROSITE" id="PS50839">
    <property type="entry name" value="CHASE"/>
    <property type="match status" value="1"/>
</dbReference>
<evidence type="ECO:0000256" key="5">
    <source>
        <dbReference type="ARBA" id="ARBA00022679"/>
    </source>
</evidence>
<evidence type="ECO:0000256" key="6">
    <source>
        <dbReference type="ARBA" id="ARBA00022692"/>
    </source>
</evidence>